<name>A0ACC0DDV3_9PEZI</name>
<sequence>MAYPEQVTFLAVEVVIVVLRIYVRWVDAGPGSWQVDDYLMPLVGIVSGCLIWTEWFVTAELGTLTNAYMSDEKRATLLDTNPAEYKVRQLASKLIIGTWTMSAFIIWGLKICLAVFYSRLTARLQNLRLQVRLAYFFIGITWFAVELTILFSCWPMSRLWQINPDPGNLCQPGISRAYIWVYFVLHVITDLYLLYIPLPLLWKENISMRRKINLLSLFSGGIFTMAATVVRTTALLGTDHVNIGLWSCLEIFISIFVTNAPVLYPLAGRWVHNINMSRVARKIQPSITTTQSELPQTNQKIVASASGTDEHGSGSDSNQCTTHTLSGIVVVQEVSVTTGPAPAEKIGATSCYPDPGRNWDFSKRSLGSHWSVRTGAEARL</sequence>
<dbReference type="EMBL" id="MU394289">
    <property type="protein sequence ID" value="KAI6090743.1"/>
    <property type="molecule type" value="Genomic_DNA"/>
</dbReference>
<proteinExistence type="predicted"/>
<comment type="caution">
    <text evidence="1">The sequence shown here is derived from an EMBL/GenBank/DDBJ whole genome shotgun (WGS) entry which is preliminary data.</text>
</comment>
<reference evidence="1 2" key="1">
    <citation type="journal article" date="2022" name="New Phytol.">
        <title>Ecological generalism drives hyperdiversity of secondary metabolite gene clusters in xylarialean endophytes.</title>
        <authorList>
            <person name="Franco M.E.E."/>
            <person name="Wisecaver J.H."/>
            <person name="Arnold A.E."/>
            <person name="Ju Y.M."/>
            <person name="Slot J.C."/>
            <person name="Ahrendt S."/>
            <person name="Moore L.P."/>
            <person name="Eastman K.E."/>
            <person name="Scott K."/>
            <person name="Konkel Z."/>
            <person name="Mondo S.J."/>
            <person name="Kuo A."/>
            <person name="Hayes R.D."/>
            <person name="Haridas S."/>
            <person name="Andreopoulos B."/>
            <person name="Riley R."/>
            <person name="LaButti K."/>
            <person name="Pangilinan J."/>
            <person name="Lipzen A."/>
            <person name="Amirebrahimi M."/>
            <person name="Yan J."/>
            <person name="Adam C."/>
            <person name="Keymanesh K."/>
            <person name="Ng V."/>
            <person name="Louie K."/>
            <person name="Northen T."/>
            <person name="Drula E."/>
            <person name="Henrissat B."/>
            <person name="Hsieh H.M."/>
            <person name="Youens-Clark K."/>
            <person name="Lutzoni F."/>
            <person name="Miadlikowska J."/>
            <person name="Eastwood D.C."/>
            <person name="Hamelin R.C."/>
            <person name="Grigoriev I.V."/>
            <person name="U'Ren J.M."/>
        </authorList>
    </citation>
    <scope>NUCLEOTIDE SEQUENCE [LARGE SCALE GENOMIC DNA]</scope>
    <source>
        <strain evidence="1 2">ER1909</strain>
    </source>
</reference>
<evidence type="ECO:0000313" key="1">
    <source>
        <dbReference type="EMBL" id="KAI6090743.1"/>
    </source>
</evidence>
<gene>
    <name evidence="1" type="ORF">F4821DRAFT_274304</name>
</gene>
<dbReference type="Proteomes" id="UP001497680">
    <property type="component" value="Unassembled WGS sequence"/>
</dbReference>
<keyword evidence="2" id="KW-1185">Reference proteome</keyword>
<accession>A0ACC0DDV3</accession>
<organism evidence="1 2">
    <name type="scientific">Hypoxylon rubiginosum</name>
    <dbReference type="NCBI Taxonomy" id="110542"/>
    <lineage>
        <taxon>Eukaryota</taxon>
        <taxon>Fungi</taxon>
        <taxon>Dikarya</taxon>
        <taxon>Ascomycota</taxon>
        <taxon>Pezizomycotina</taxon>
        <taxon>Sordariomycetes</taxon>
        <taxon>Xylariomycetidae</taxon>
        <taxon>Xylariales</taxon>
        <taxon>Hypoxylaceae</taxon>
        <taxon>Hypoxylon</taxon>
    </lineage>
</organism>
<protein>
    <submittedName>
        <fullName evidence="1">Uncharacterized protein</fullName>
    </submittedName>
</protein>
<evidence type="ECO:0000313" key="2">
    <source>
        <dbReference type="Proteomes" id="UP001497680"/>
    </source>
</evidence>